<gene>
    <name evidence="2" type="ORF">OLEA9_A115954</name>
</gene>
<feature type="region of interest" description="Disordered" evidence="1">
    <location>
        <begin position="1"/>
        <end position="73"/>
    </location>
</feature>
<feature type="compositionally biased region" description="Low complexity" evidence="1">
    <location>
        <begin position="35"/>
        <end position="48"/>
    </location>
</feature>
<comment type="caution">
    <text evidence="2">The sequence shown here is derived from an EMBL/GenBank/DDBJ whole genome shotgun (WGS) entry which is preliminary data.</text>
</comment>
<sequence>MARAGKFDIDPNRRHLIAIRDSPAASTRSRRRAAGRQLARSRSSTGGPRARERGPAGHEFSARPGPAQIQSRPSPALLAGRLAGWLTRTWSESARPGSLPGRLRVGFAHSGGKNGPGPLPCMPSSGQRSQRVARLPGRARTSRVRVRMLLSRPSLCVRVCVVRHTNTNCLLVMRAA</sequence>
<organism evidence="2 3">
    <name type="scientific">Olea europaea subsp. europaea</name>
    <dbReference type="NCBI Taxonomy" id="158383"/>
    <lineage>
        <taxon>Eukaryota</taxon>
        <taxon>Viridiplantae</taxon>
        <taxon>Streptophyta</taxon>
        <taxon>Embryophyta</taxon>
        <taxon>Tracheophyta</taxon>
        <taxon>Spermatophyta</taxon>
        <taxon>Magnoliopsida</taxon>
        <taxon>eudicotyledons</taxon>
        <taxon>Gunneridae</taxon>
        <taxon>Pentapetalae</taxon>
        <taxon>asterids</taxon>
        <taxon>lamiids</taxon>
        <taxon>Lamiales</taxon>
        <taxon>Oleaceae</taxon>
        <taxon>Oleeae</taxon>
        <taxon>Olea</taxon>
    </lineage>
</organism>
<evidence type="ECO:0000313" key="3">
    <source>
        <dbReference type="Proteomes" id="UP000594638"/>
    </source>
</evidence>
<evidence type="ECO:0000313" key="2">
    <source>
        <dbReference type="EMBL" id="CAA3006469.1"/>
    </source>
</evidence>
<feature type="compositionally biased region" description="Basic and acidic residues" evidence="1">
    <location>
        <begin position="1"/>
        <end position="13"/>
    </location>
</feature>
<evidence type="ECO:0000256" key="1">
    <source>
        <dbReference type="SAM" id="MobiDB-lite"/>
    </source>
</evidence>
<dbReference type="AlphaFoldDB" id="A0A8S0TSE3"/>
<dbReference type="Proteomes" id="UP000594638">
    <property type="component" value="Unassembled WGS sequence"/>
</dbReference>
<accession>A0A8S0TSE3</accession>
<dbReference type="Gramene" id="OE9A115954T1">
    <property type="protein sequence ID" value="OE9A115954C1"/>
    <property type="gene ID" value="OE9A115954"/>
</dbReference>
<keyword evidence="3" id="KW-1185">Reference proteome</keyword>
<dbReference type="EMBL" id="CACTIH010007260">
    <property type="protein sequence ID" value="CAA3006469.1"/>
    <property type="molecule type" value="Genomic_DNA"/>
</dbReference>
<name>A0A8S0TSE3_OLEEU</name>
<proteinExistence type="predicted"/>
<reference evidence="2 3" key="1">
    <citation type="submission" date="2019-12" db="EMBL/GenBank/DDBJ databases">
        <authorList>
            <person name="Alioto T."/>
            <person name="Alioto T."/>
            <person name="Gomez Garrido J."/>
        </authorList>
    </citation>
    <scope>NUCLEOTIDE SEQUENCE [LARGE SCALE GENOMIC DNA]</scope>
</reference>
<protein>
    <submittedName>
        <fullName evidence="2">Uncharacterized protein</fullName>
    </submittedName>
</protein>